<accession>A0A8S8ZCA3</accession>
<protein>
    <submittedName>
        <fullName evidence="1">Uncharacterized protein</fullName>
    </submittedName>
</protein>
<sequence>MGLSKLLEEPPFLSFKELKNAGVRRVIYTPAAERLYWEFDGVFPTSTAISVMKNEKGAKDDLEPFFNPDTGTWHEISQLPLTEPKTSSFEVSVFDLEGRRWERDWDEWHKYHQDSQRYESTEDSGAEVLIKCCGEDRPFRKPLPVDVKLVVTAGSEGFITVRDFVSAVHPWLMSLRGDLFKAKDVSRERPYYGSSPEQDKWMVGLPINGHCSQPLEIEEKREWVRRHSPYERRPGDPPMKPALRAHLERKRAMREAGLDTTW</sequence>
<dbReference type="EMBL" id="NMPR01000307">
    <property type="protein sequence ID" value="KAA8622147.1"/>
    <property type="molecule type" value="Genomic_DNA"/>
</dbReference>
<dbReference type="Proteomes" id="UP000433876">
    <property type="component" value="Unassembled WGS sequence"/>
</dbReference>
<evidence type="ECO:0000313" key="2">
    <source>
        <dbReference type="Proteomes" id="UP000433876"/>
    </source>
</evidence>
<organism evidence="1 2">
    <name type="scientific">Sordaria macrospora</name>
    <dbReference type="NCBI Taxonomy" id="5147"/>
    <lineage>
        <taxon>Eukaryota</taxon>
        <taxon>Fungi</taxon>
        <taxon>Dikarya</taxon>
        <taxon>Ascomycota</taxon>
        <taxon>Pezizomycotina</taxon>
        <taxon>Sordariomycetes</taxon>
        <taxon>Sordariomycetidae</taxon>
        <taxon>Sordariales</taxon>
        <taxon>Sordariaceae</taxon>
        <taxon>Sordaria</taxon>
    </lineage>
</organism>
<gene>
    <name evidence="1" type="ORF">SMACR_09576</name>
</gene>
<dbReference type="AlphaFoldDB" id="A0A8S8ZCA3"/>
<evidence type="ECO:0000313" key="1">
    <source>
        <dbReference type="EMBL" id="KAA8622147.1"/>
    </source>
</evidence>
<dbReference type="VEuPathDB" id="FungiDB:SMAC_09579"/>
<reference evidence="1 2" key="1">
    <citation type="submission" date="2017-07" db="EMBL/GenBank/DDBJ databases">
        <title>Genome sequence of the Sordaria macrospora wild type strain R19027.</title>
        <authorList>
            <person name="Nowrousian M."/>
            <person name="Teichert I."/>
            <person name="Kueck U."/>
        </authorList>
    </citation>
    <scope>NUCLEOTIDE SEQUENCE [LARGE SCALE GENOMIC DNA]</scope>
    <source>
        <strain evidence="1 2">R19027</strain>
        <tissue evidence="1">Mycelium</tissue>
    </source>
</reference>
<comment type="caution">
    <text evidence="1">The sequence shown here is derived from an EMBL/GenBank/DDBJ whole genome shotgun (WGS) entry which is preliminary data.</text>
</comment>
<proteinExistence type="predicted"/>
<name>A0A8S8ZCA3_SORMA</name>